<dbReference type="EMBL" id="HBKR01000599">
    <property type="protein sequence ID" value="CAE2263939.1"/>
    <property type="molecule type" value="Transcribed_RNA"/>
</dbReference>
<dbReference type="AlphaFoldDB" id="A0A7S4JHQ1"/>
<evidence type="ECO:0000256" key="1">
    <source>
        <dbReference type="SAM" id="Phobius"/>
    </source>
</evidence>
<sequence>MALYKVPQRPLAERLKSSQECITIADLVVLHLRHKSVRQEEMMKQLRDDFGANKDGLGLEEEQRARVEALNTMDGNHAAFAGMNNPPPTPWLNQFQEWMSQFDDVCNQPGKSSSFNHNTHQSLPPSPSAWERLTGKESQGYALDIGKSCLFGAAVGLVTGLCSEQFRILMTEFKYGEAAKFLMKSAGCGGGFGGVGRMLQGAIETLLKTFFQNSQCWMSVCGVVIIFQIISLVLQYGEKGSCWSFFRDFLGSASTVVVVTVSAACFAAIPAALLSFSTIKLISSLKENYDLATNENPTCNFLKLLPMACKGVLNSFQGACEDWREWLGSFVLGGTPVAKLMRAVEQVDEEEQRNDLREKTRKWENVPRVFCCPVRSDFKNNKPYILQHPRYVGGRFYERDVLMKMVEAGRSLPGVGQFSLVDIERSEEFETCLNMYVTWRFKEEEGILKQ</sequence>
<protein>
    <submittedName>
        <fullName evidence="2">Uncharacterized protein</fullName>
    </submittedName>
</protein>
<accession>A0A7S4JHQ1</accession>
<feature type="transmembrane region" description="Helical" evidence="1">
    <location>
        <begin position="249"/>
        <end position="276"/>
    </location>
</feature>
<name>A0A7S4JHQ1_9EUKA</name>
<organism evidence="2">
    <name type="scientific">Paramoeba aestuarina</name>
    <dbReference type="NCBI Taxonomy" id="180227"/>
    <lineage>
        <taxon>Eukaryota</taxon>
        <taxon>Amoebozoa</taxon>
        <taxon>Discosea</taxon>
        <taxon>Flabellinia</taxon>
        <taxon>Dactylopodida</taxon>
        <taxon>Paramoebidae</taxon>
        <taxon>Paramoeba</taxon>
    </lineage>
</organism>
<keyword evidence="1" id="KW-1133">Transmembrane helix</keyword>
<feature type="transmembrane region" description="Helical" evidence="1">
    <location>
        <begin position="216"/>
        <end position="237"/>
    </location>
</feature>
<keyword evidence="1" id="KW-0812">Transmembrane</keyword>
<proteinExistence type="predicted"/>
<gene>
    <name evidence="2" type="ORF">NAES01612_LOCUS329</name>
</gene>
<evidence type="ECO:0000313" key="2">
    <source>
        <dbReference type="EMBL" id="CAE2263939.1"/>
    </source>
</evidence>
<reference evidence="2" key="1">
    <citation type="submission" date="2021-01" db="EMBL/GenBank/DDBJ databases">
        <authorList>
            <person name="Corre E."/>
            <person name="Pelletier E."/>
            <person name="Niang G."/>
            <person name="Scheremetjew M."/>
            <person name="Finn R."/>
            <person name="Kale V."/>
            <person name="Holt S."/>
            <person name="Cochrane G."/>
            <person name="Meng A."/>
            <person name="Brown T."/>
            <person name="Cohen L."/>
        </authorList>
    </citation>
    <scope>NUCLEOTIDE SEQUENCE</scope>
    <source>
        <strain evidence="2">SoJaBio B1-5/56/2</strain>
    </source>
</reference>
<keyword evidence="1" id="KW-0472">Membrane</keyword>